<protein>
    <submittedName>
        <fullName evidence="1">Uncharacterized protein</fullName>
    </submittedName>
</protein>
<name>A0A6I3KVS7_9NOCA</name>
<evidence type="ECO:0000313" key="2">
    <source>
        <dbReference type="Proteomes" id="UP000432464"/>
    </source>
</evidence>
<accession>A0A6I3KVS7</accession>
<evidence type="ECO:0000313" key="1">
    <source>
        <dbReference type="EMBL" id="MTE14092.1"/>
    </source>
</evidence>
<dbReference type="AlphaFoldDB" id="A0A6I3KVS7"/>
<dbReference type="Proteomes" id="UP000432464">
    <property type="component" value="Unassembled WGS sequence"/>
</dbReference>
<proteinExistence type="predicted"/>
<gene>
    <name evidence="1" type="ORF">GLP40_15130</name>
</gene>
<dbReference type="RefSeq" id="WP_154788504.1">
    <property type="nucleotide sequence ID" value="NZ_WMBB01000006.1"/>
</dbReference>
<reference evidence="1 2" key="1">
    <citation type="submission" date="2019-11" db="EMBL/GenBank/DDBJ databases">
        <title>Nocardia sp. nov. CT2-14 isolated from soil.</title>
        <authorList>
            <person name="Kanchanasin P."/>
            <person name="Tanasupawat S."/>
            <person name="Yuki M."/>
            <person name="Kudo T."/>
        </authorList>
    </citation>
    <scope>NUCLEOTIDE SEQUENCE [LARGE SCALE GENOMIC DNA]</scope>
    <source>
        <strain evidence="1 2">CT2-14</strain>
    </source>
</reference>
<dbReference type="EMBL" id="WMBB01000006">
    <property type="protein sequence ID" value="MTE14092.1"/>
    <property type="molecule type" value="Genomic_DNA"/>
</dbReference>
<organism evidence="1 2">
    <name type="scientific">Nocardia aurantiaca</name>
    <dbReference type="NCBI Taxonomy" id="2675850"/>
    <lineage>
        <taxon>Bacteria</taxon>
        <taxon>Bacillati</taxon>
        <taxon>Actinomycetota</taxon>
        <taxon>Actinomycetes</taxon>
        <taxon>Mycobacteriales</taxon>
        <taxon>Nocardiaceae</taxon>
        <taxon>Nocardia</taxon>
    </lineage>
</organism>
<sequence length="76" mass="8391">MTTITSGHGRFRTATGTPEAVTMVRRIAALLAAAGRAVPFHRGNTWEPAGSRNAIDRDRDRMALEIRALSSYREHN</sequence>
<comment type="caution">
    <text evidence="1">The sequence shown here is derived from an EMBL/GenBank/DDBJ whole genome shotgun (WGS) entry which is preliminary data.</text>
</comment>
<keyword evidence="2" id="KW-1185">Reference proteome</keyword>